<evidence type="ECO:0000313" key="2">
    <source>
        <dbReference type="Proteomes" id="UP000270094"/>
    </source>
</evidence>
<dbReference type="OrthoDB" id="5793381at2759"/>
<keyword evidence="2" id="KW-1185">Reference proteome</keyword>
<dbReference type="Proteomes" id="UP000270094">
    <property type="component" value="Unassembled WGS sequence"/>
</dbReference>
<dbReference type="AlphaFoldDB" id="A0A3P7KXE3"/>
<gene>
    <name evidence="1" type="ORF">SVUK_LOCUS10033</name>
</gene>
<reference evidence="1 2" key="1">
    <citation type="submission" date="2018-11" db="EMBL/GenBank/DDBJ databases">
        <authorList>
            <consortium name="Pathogen Informatics"/>
        </authorList>
    </citation>
    <scope>NUCLEOTIDE SEQUENCE [LARGE SCALE GENOMIC DNA]</scope>
</reference>
<sequence length="32" mass="3791">METEKYGTAKGNFTQIWRKTNGKFLILHDEFS</sequence>
<evidence type="ECO:0000313" key="1">
    <source>
        <dbReference type="EMBL" id="VDM75035.1"/>
    </source>
</evidence>
<protein>
    <submittedName>
        <fullName evidence="1">Uncharacterized protein</fullName>
    </submittedName>
</protein>
<accession>A0A3P7KXE3</accession>
<proteinExistence type="predicted"/>
<dbReference type="EMBL" id="UYYB01094862">
    <property type="protein sequence ID" value="VDM75035.1"/>
    <property type="molecule type" value="Genomic_DNA"/>
</dbReference>
<organism evidence="1 2">
    <name type="scientific">Strongylus vulgaris</name>
    <name type="common">Blood worm</name>
    <dbReference type="NCBI Taxonomy" id="40348"/>
    <lineage>
        <taxon>Eukaryota</taxon>
        <taxon>Metazoa</taxon>
        <taxon>Ecdysozoa</taxon>
        <taxon>Nematoda</taxon>
        <taxon>Chromadorea</taxon>
        <taxon>Rhabditida</taxon>
        <taxon>Rhabditina</taxon>
        <taxon>Rhabditomorpha</taxon>
        <taxon>Strongyloidea</taxon>
        <taxon>Strongylidae</taxon>
        <taxon>Strongylus</taxon>
    </lineage>
</organism>
<name>A0A3P7KXE3_STRVU</name>